<keyword evidence="6 11" id="KW-0798">TonB box</keyword>
<dbReference type="Pfam" id="PF07715">
    <property type="entry name" value="Plug"/>
    <property type="match status" value="1"/>
</dbReference>
<dbReference type="Gene3D" id="2.170.130.10">
    <property type="entry name" value="TonB-dependent receptor, plug domain"/>
    <property type="match status" value="1"/>
</dbReference>
<evidence type="ECO:0000256" key="3">
    <source>
        <dbReference type="ARBA" id="ARBA00022452"/>
    </source>
</evidence>
<evidence type="ECO:0000313" key="16">
    <source>
        <dbReference type="Proteomes" id="UP000634134"/>
    </source>
</evidence>
<dbReference type="SUPFAM" id="SSF56935">
    <property type="entry name" value="Porins"/>
    <property type="match status" value="1"/>
</dbReference>
<dbReference type="PANTHER" id="PTHR30069">
    <property type="entry name" value="TONB-DEPENDENT OUTER MEMBRANE RECEPTOR"/>
    <property type="match status" value="1"/>
</dbReference>
<reference evidence="16" key="1">
    <citation type="submission" date="2023-07" db="EMBL/GenBank/DDBJ databases">
        <title>Dyadobacter sp. nov 'subterranea' isolated from contaminted grondwater.</title>
        <authorList>
            <person name="Szabo I."/>
            <person name="Al-Omari J."/>
            <person name="Szerdahelyi S.G."/>
            <person name="Rado J."/>
        </authorList>
    </citation>
    <scope>NUCLEOTIDE SEQUENCE [LARGE SCALE GENOMIC DNA]</scope>
    <source>
        <strain evidence="16">UP-52</strain>
    </source>
</reference>
<dbReference type="Gene3D" id="2.60.40.1120">
    <property type="entry name" value="Carboxypeptidase-like, regulatory domain"/>
    <property type="match status" value="1"/>
</dbReference>
<dbReference type="Pfam" id="PF00593">
    <property type="entry name" value="TonB_dep_Rec_b-barrel"/>
    <property type="match status" value="1"/>
</dbReference>
<dbReference type="EMBL" id="JACYGY010000001">
    <property type="protein sequence ID" value="MBE9464885.1"/>
    <property type="molecule type" value="Genomic_DNA"/>
</dbReference>
<dbReference type="InterPro" id="IPR039426">
    <property type="entry name" value="TonB-dep_rcpt-like"/>
</dbReference>
<feature type="signal peptide" evidence="12">
    <location>
        <begin position="1"/>
        <end position="21"/>
    </location>
</feature>
<evidence type="ECO:0000256" key="9">
    <source>
        <dbReference type="ARBA" id="ARBA00023237"/>
    </source>
</evidence>
<evidence type="ECO:0000259" key="13">
    <source>
        <dbReference type="Pfam" id="PF00593"/>
    </source>
</evidence>
<dbReference type="NCBIfam" id="TIGR04057">
    <property type="entry name" value="SusC_RagA_signa"/>
    <property type="match status" value="1"/>
</dbReference>
<evidence type="ECO:0000256" key="4">
    <source>
        <dbReference type="ARBA" id="ARBA00022692"/>
    </source>
</evidence>
<dbReference type="InterPro" id="IPR008969">
    <property type="entry name" value="CarboxyPept-like_regulatory"/>
</dbReference>
<dbReference type="PROSITE" id="PS52016">
    <property type="entry name" value="TONB_DEPENDENT_REC_3"/>
    <property type="match status" value="1"/>
</dbReference>
<dbReference type="InterPro" id="IPR012910">
    <property type="entry name" value="Plug_dom"/>
</dbReference>
<comment type="similarity">
    <text evidence="10 11">Belongs to the TonB-dependent receptor family.</text>
</comment>
<keyword evidence="5 12" id="KW-0732">Signal</keyword>
<sequence length="1099" mass="118761">MRKILLSLLGCLLLLGLQAHAQDRTLTGKVVAEDGSTLPGVNISVKGTNRGSTTDAKGEYSLSVSQGATLVFSFIGFQSQEVLVGSQSVLNVTLKNDVSQLQEVVVTAQGIERKRNELVYAAQQVTADQITQTRNPNLMSALSGKLSGVDIKVSNTMGGSTNVVIRGFKSITGNNQALWVIDGVPVSNANNNTATQQTGGAGVDYGNAASDINPDNIASINVLKGAAATALYGSRASNGVIMVTTKKGKKNSFDVTVNSGVTWGKIDKTTFPTYQKEYGEGYVSTFKTADLGAGVGAVAPFDVDASFGPKFEGQPVYQWDAIDKFSPNYKKQTPWLAAKNGPDTFYKTAVTSNQSINISGGGDASTFKVGFTRSDETGVLPNSSLKKNLFNFGGSYDLTKKLSVSASVNFSNVKGMGRNNTGYNGKNPNQGFRQWWPVSVDIQQQKEAYFRNQQNVTWNWANIQGTNPIFADNPYYSRYKNYSNDTRDHYQGSTAVNYKLADWVSFTGRFSYDGTNDTQEERISVGSAAVPSYARFDRNFHETNLDLLINFRKSITKDLSFTGLLGSNMRRSKESSIRATTNGGLVVPNLYSLSNSVSAIEAPTEIVRQIGVDGVFANASFDYKGLINLELAARQDKSTTLPTGSNTYFYPSVGANFNFSELAALKSQTWLTHGKLRANYAEVGNDAPWGAVYDTYDKPTGIGTIPYFSLPNTKNNGQLKSERTKSYEAGIEAAFLNDRVGFDFTAYKTSTQDQILPVTVTSATGYTARYVNSGEMQNKGIEISAYVTPIKTEDFSWTMNVNFTRNRNKVVSLYGDVTNVQIASLQGGVTLNAGLKLDPVTGKVIGGLPFGVIRGTNFTYLNGEKVVGTNGIYKPTASSGEIIGNPNPDWLGGVTNTVKYKSLALSFLVDVRHGGSIFSLDQWYGEGSGLYPITAGNNELGNPKRDDVYQRDAAGKYLLDAAGKKIQAANPGGVLFPGVQADGQPNTVRAENIDGNSLSAYGYTSNAPRAMYVYDASYVKLREASISYNLPQSVVGKLKAFKEISVSVIGRNLWIIHKNMKYSDPEDGLSSGTSNGAGGYQSGSYPTVRSYGFNVKFRF</sequence>
<dbReference type="InterPro" id="IPR023997">
    <property type="entry name" value="TonB-dep_OMP_SusC/RagA_CS"/>
</dbReference>
<evidence type="ECO:0000256" key="6">
    <source>
        <dbReference type="ARBA" id="ARBA00023077"/>
    </source>
</evidence>
<comment type="subcellular location">
    <subcellularLocation>
        <location evidence="1 10">Cell outer membrane</location>
        <topology evidence="1 10">Multi-pass membrane protein</topology>
    </subcellularLocation>
</comment>
<keyword evidence="3 10" id="KW-1134">Transmembrane beta strand</keyword>
<feature type="domain" description="TonB-dependent receptor plug" evidence="14">
    <location>
        <begin position="117"/>
        <end position="240"/>
    </location>
</feature>
<dbReference type="RefSeq" id="WP_194122910.1">
    <property type="nucleotide sequence ID" value="NZ_JACYGY010000001.1"/>
</dbReference>
<dbReference type="Pfam" id="PF13715">
    <property type="entry name" value="CarbopepD_reg_2"/>
    <property type="match status" value="1"/>
</dbReference>
<evidence type="ECO:0000256" key="5">
    <source>
        <dbReference type="ARBA" id="ARBA00022729"/>
    </source>
</evidence>
<keyword evidence="7 10" id="KW-0472">Membrane</keyword>
<dbReference type="PANTHER" id="PTHR30069:SF29">
    <property type="entry name" value="HEMOGLOBIN AND HEMOGLOBIN-HAPTOGLOBIN-BINDING PROTEIN 1-RELATED"/>
    <property type="match status" value="1"/>
</dbReference>
<keyword evidence="4 10" id="KW-0812">Transmembrane</keyword>
<dbReference type="Proteomes" id="UP000634134">
    <property type="component" value="Unassembled WGS sequence"/>
</dbReference>
<feature type="chain" id="PRO_5046423393" evidence="12">
    <location>
        <begin position="22"/>
        <end position="1099"/>
    </location>
</feature>
<keyword evidence="2 10" id="KW-0813">Transport</keyword>
<protein>
    <submittedName>
        <fullName evidence="15">SusC/RagA family TonB-linked outer membrane protein</fullName>
    </submittedName>
</protein>
<dbReference type="NCBIfam" id="TIGR04056">
    <property type="entry name" value="OMP_RagA_SusC"/>
    <property type="match status" value="1"/>
</dbReference>
<evidence type="ECO:0000256" key="12">
    <source>
        <dbReference type="SAM" id="SignalP"/>
    </source>
</evidence>
<keyword evidence="16" id="KW-1185">Reference proteome</keyword>
<dbReference type="Gene3D" id="2.40.170.20">
    <property type="entry name" value="TonB-dependent receptor, beta-barrel domain"/>
    <property type="match status" value="1"/>
</dbReference>
<keyword evidence="9 10" id="KW-0998">Cell outer membrane</keyword>
<evidence type="ECO:0000256" key="8">
    <source>
        <dbReference type="ARBA" id="ARBA00023170"/>
    </source>
</evidence>
<gene>
    <name evidence="15" type="ORF">IEE83_23625</name>
</gene>
<dbReference type="InterPro" id="IPR023996">
    <property type="entry name" value="TonB-dep_OMP_SusC/RagA"/>
</dbReference>
<evidence type="ECO:0000256" key="10">
    <source>
        <dbReference type="PROSITE-ProRule" id="PRU01360"/>
    </source>
</evidence>
<accession>A0ABR9WHB2</accession>
<dbReference type="InterPro" id="IPR036942">
    <property type="entry name" value="Beta-barrel_TonB_sf"/>
</dbReference>
<proteinExistence type="inferred from homology"/>
<evidence type="ECO:0000256" key="7">
    <source>
        <dbReference type="ARBA" id="ARBA00023136"/>
    </source>
</evidence>
<evidence type="ECO:0000313" key="15">
    <source>
        <dbReference type="EMBL" id="MBE9464885.1"/>
    </source>
</evidence>
<evidence type="ECO:0000256" key="11">
    <source>
        <dbReference type="RuleBase" id="RU003357"/>
    </source>
</evidence>
<evidence type="ECO:0000259" key="14">
    <source>
        <dbReference type="Pfam" id="PF07715"/>
    </source>
</evidence>
<organism evidence="15 16">
    <name type="scientific">Dyadobacter subterraneus</name>
    <dbReference type="NCBI Taxonomy" id="2773304"/>
    <lineage>
        <taxon>Bacteria</taxon>
        <taxon>Pseudomonadati</taxon>
        <taxon>Bacteroidota</taxon>
        <taxon>Cytophagia</taxon>
        <taxon>Cytophagales</taxon>
        <taxon>Spirosomataceae</taxon>
        <taxon>Dyadobacter</taxon>
    </lineage>
</organism>
<keyword evidence="8" id="KW-0675">Receptor</keyword>
<evidence type="ECO:0000256" key="2">
    <source>
        <dbReference type="ARBA" id="ARBA00022448"/>
    </source>
</evidence>
<name>A0ABR9WHB2_9BACT</name>
<evidence type="ECO:0000256" key="1">
    <source>
        <dbReference type="ARBA" id="ARBA00004571"/>
    </source>
</evidence>
<dbReference type="InterPro" id="IPR000531">
    <property type="entry name" value="Beta-barrel_TonB"/>
</dbReference>
<dbReference type="InterPro" id="IPR037066">
    <property type="entry name" value="Plug_dom_sf"/>
</dbReference>
<comment type="caution">
    <text evidence="15">The sequence shown here is derived from an EMBL/GenBank/DDBJ whole genome shotgun (WGS) entry which is preliminary data.</text>
</comment>
<dbReference type="SUPFAM" id="SSF49464">
    <property type="entry name" value="Carboxypeptidase regulatory domain-like"/>
    <property type="match status" value="1"/>
</dbReference>
<feature type="domain" description="TonB-dependent receptor-like beta-barrel" evidence="13">
    <location>
        <begin position="450"/>
        <end position="813"/>
    </location>
</feature>